<evidence type="ECO:0000256" key="8">
    <source>
        <dbReference type="ARBA" id="ARBA00022847"/>
    </source>
</evidence>
<dbReference type="eggNOG" id="COG4147">
    <property type="taxonomic scope" value="Bacteria"/>
</dbReference>
<keyword evidence="20" id="KW-1185">Reference proteome</keyword>
<dbReference type="RefSeq" id="WP_008613435.1">
    <property type="nucleotide sequence ID" value="NZ_AONQ01000002.1"/>
</dbReference>
<dbReference type="GO" id="GO:0015123">
    <property type="term" value="F:acetate transmembrane transporter activity"/>
    <property type="evidence" value="ECO:0007669"/>
    <property type="project" value="TreeGrafter"/>
</dbReference>
<dbReference type="PATRIC" id="fig|1244869.3.peg.260"/>
<dbReference type="Pfam" id="PF00474">
    <property type="entry name" value="SSF"/>
    <property type="match status" value="1"/>
</dbReference>
<dbReference type="Proteomes" id="UP000011744">
    <property type="component" value="Unassembled WGS sequence"/>
</dbReference>
<feature type="transmembrane region" description="Helical" evidence="17">
    <location>
        <begin position="57"/>
        <end position="77"/>
    </location>
</feature>
<feature type="transmembrane region" description="Helical" evidence="17">
    <location>
        <begin position="127"/>
        <end position="145"/>
    </location>
</feature>
<dbReference type="GO" id="GO:0006847">
    <property type="term" value="P:plasma membrane acetate transport"/>
    <property type="evidence" value="ECO:0007669"/>
    <property type="project" value="TreeGrafter"/>
</dbReference>
<accession>M2ZBN2</accession>
<dbReference type="PANTHER" id="PTHR48086:SF6">
    <property type="entry name" value="CATION_ACETATE SYMPORTER ACTP"/>
    <property type="match status" value="1"/>
</dbReference>
<evidence type="ECO:0000256" key="2">
    <source>
        <dbReference type="ARBA" id="ARBA00006434"/>
    </source>
</evidence>
<keyword evidence="8" id="KW-0769">Symport</keyword>
<feature type="transmembrane region" description="Helical" evidence="17">
    <location>
        <begin position="488"/>
        <end position="513"/>
    </location>
</feature>
<evidence type="ECO:0000256" key="6">
    <source>
        <dbReference type="ARBA" id="ARBA00022519"/>
    </source>
</evidence>
<feature type="transmembrane region" description="Helical" evidence="17">
    <location>
        <begin position="381"/>
        <end position="410"/>
    </location>
</feature>
<feature type="transmembrane region" description="Helical" evidence="17">
    <location>
        <begin position="172"/>
        <end position="192"/>
    </location>
</feature>
<evidence type="ECO:0000256" key="1">
    <source>
        <dbReference type="ARBA" id="ARBA00004429"/>
    </source>
</evidence>
<evidence type="ECO:0000256" key="12">
    <source>
        <dbReference type="ARBA" id="ARBA00023136"/>
    </source>
</evidence>
<keyword evidence="9 17" id="KW-1133">Transmembrane helix</keyword>
<feature type="transmembrane region" description="Helical" evidence="17">
    <location>
        <begin position="525"/>
        <end position="544"/>
    </location>
</feature>
<dbReference type="PROSITE" id="PS50283">
    <property type="entry name" value="NA_SOLUT_SYMP_3"/>
    <property type="match status" value="1"/>
</dbReference>
<feature type="transmembrane region" description="Helical" evidence="17">
    <location>
        <begin position="232"/>
        <end position="250"/>
    </location>
</feature>
<gene>
    <name evidence="19" type="primary">actP</name>
    <name evidence="19" type="ORF">H261_01337</name>
</gene>
<evidence type="ECO:0000256" key="9">
    <source>
        <dbReference type="ARBA" id="ARBA00022989"/>
    </source>
</evidence>
<feature type="signal peptide" evidence="18">
    <location>
        <begin position="1"/>
        <end position="41"/>
    </location>
</feature>
<dbReference type="GO" id="GO:0005886">
    <property type="term" value="C:plasma membrane"/>
    <property type="evidence" value="ECO:0007669"/>
    <property type="project" value="UniProtKB-SubCell"/>
</dbReference>
<evidence type="ECO:0000256" key="11">
    <source>
        <dbReference type="ARBA" id="ARBA00023065"/>
    </source>
</evidence>
<keyword evidence="7 17" id="KW-0812">Transmembrane</keyword>
<dbReference type="AlphaFoldDB" id="M2ZBN2"/>
<dbReference type="EMBL" id="AONQ01000002">
    <property type="protein sequence ID" value="EME71850.1"/>
    <property type="molecule type" value="Genomic_DNA"/>
</dbReference>
<keyword evidence="12 17" id="KW-0472">Membrane</keyword>
<keyword evidence="13" id="KW-0739">Sodium transport</keyword>
<evidence type="ECO:0000256" key="4">
    <source>
        <dbReference type="ARBA" id="ARBA00022448"/>
    </source>
</evidence>
<evidence type="ECO:0000256" key="7">
    <source>
        <dbReference type="ARBA" id="ARBA00022692"/>
    </source>
</evidence>
<feature type="transmembrane region" description="Helical" evidence="17">
    <location>
        <begin position="98"/>
        <end position="121"/>
    </location>
</feature>
<feature type="transmembrane region" description="Helical" evidence="17">
    <location>
        <begin position="431"/>
        <end position="450"/>
    </location>
</feature>
<evidence type="ECO:0000256" key="17">
    <source>
        <dbReference type="SAM" id="Phobius"/>
    </source>
</evidence>
<comment type="subcellular location">
    <subcellularLocation>
        <location evidence="1">Cell inner membrane</location>
        <topology evidence="1">Multi-pass membrane protein</topology>
    </subcellularLocation>
</comment>
<evidence type="ECO:0000256" key="15">
    <source>
        <dbReference type="ARBA" id="ARBA00032392"/>
    </source>
</evidence>
<dbReference type="PROSITE" id="PS00456">
    <property type="entry name" value="NA_SOLUT_SYMP_1"/>
    <property type="match status" value="1"/>
</dbReference>
<dbReference type="PANTHER" id="PTHR48086">
    <property type="entry name" value="SODIUM/PROLINE SYMPORTER-RELATED"/>
    <property type="match status" value="1"/>
</dbReference>
<dbReference type="InterPro" id="IPR050277">
    <property type="entry name" value="Sodium:Solute_Symporter"/>
</dbReference>
<evidence type="ECO:0000256" key="14">
    <source>
        <dbReference type="ARBA" id="ARBA00031561"/>
    </source>
</evidence>
<dbReference type="GO" id="GO:0015293">
    <property type="term" value="F:symporter activity"/>
    <property type="evidence" value="ECO:0007669"/>
    <property type="project" value="UniProtKB-KW"/>
</dbReference>
<reference evidence="19 20" key="1">
    <citation type="journal article" date="2014" name="Genome Announc.">
        <title>Draft Genome Sequence of Magnetospirillum sp. Strain SO-1, a Freshwater Magnetotactic Bacterium Isolated from the Ol'khovka River, Russia.</title>
        <authorList>
            <person name="Grouzdev D.S."/>
            <person name="Dziuba M.V."/>
            <person name="Sukhacheva M.S."/>
            <person name="Mardanov A.V."/>
            <person name="Beletskiy A.V."/>
            <person name="Kuznetsov B.B."/>
            <person name="Skryabin K.G."/>
        </authorList>
    </citation>
    <scope>NUCLEOTIDE SEQUENCE [LARGE SCALE GENOMIC DNA]</scope>
    <source>
        <strain evidence="19 20">SO-1</strain>
    </source>
</reference>
<dbReference type="NCBIfam" id="NF009135">
    <property type="entry name" value="PRK12488.1"/>
    <property type="match status" value="1"/>
</dbReference>
<feature type="transmembrane region" description="Helical" evidence="17">
    <location>
        <begin position="321"/>
        <end position="346"/>
    </location>
</feature>
<evidence type="ECO:0000256" key="3">
    <source>
        <dbReference type="ARBA" id="ARBA00018047"/>
    </source>
</evidence>
<dbReference type="InterPro" id="IPR018212">
    <property type="entry name" value="Na/solute_symporter_CS"/>
</dbReference>
<proteinExistence type="inferred from homology"/>
<comment type="caution">
    <text evidence="19">The sequence shown here is derived from an EMBL/GenBank/DDBJ whole genome shotgun (WGS) entry which is preliminary data.</text>
</comment>
<dbReference type="NCBIfam" id="NF006903">
    <property type="entry name" value="PRK09395.1"/>
    <property type="match status" value="1"/>
</dbReference>
<dbReference type="Gene3D" id="1.20.1730.10">
    <property type="entry name" value="Sodium/glucose cotransporter"/>
    <property type="match status" value="1"/>
</dbReference>
<evidence type="ECO:0000313" key="20">
    <source>
        <dbReference type="Proteomes" id="UP000011744"/>
    </source>
</evidence>
<evidence type="ECO:0000256" key="13">
    <source>
        <dbReference type="ARBA" id="ARBA00023201"/>
    </source>
</evidence>
<sequence length="576" mass="59919">MIIAPRRVGASAPLAAASMAAVGRTASLAVAALLVAAPALAGPGDLGGSEKQPVNLTAIIMFFVFVASTLGITWWASKRTKSASDFYTAGGGITGFQNGLAIAGDYMSAATLLGLSSMVFATGFDGFIYTISFFVGWPIILFLLAERLRNLGKYTFADIASYRLDQTKVRTFAAMGSLTVVCFYLIVQMVGAGQLIKLLFGLDYAVAVILVGVLMVVYVTFGGMIATTWVQIIKAVLLLGGGTLLGVLALSKFGFSLESLAAKAVSSHKAGTRIMGPGTLLADPVSAVSLSLGLVFGTAALPHILMRFFTVPNAKEARKSVFYASGFIGFFFLVVCVLGMAAISIVGTDPQFFEGGKVGGKLLGGGNMPVMHLAKALGGDIFLGFLSAVAFATILAVVSGLALAGASAIAHDIYARVIRKGHATEAEEMRVSKLASLVLGVLGVVLGIMFEKQNVAFLVGLTFGIAASANFPVLFLSMYWKGLTTKGALWGGIAGLVSAVTCVVLSKTVWVAVLGNAAPIFPYEHPALFSMTFAFLVTIVVSRLDGSETAKAEKALFEDQYVRAQTGIGAANASNH</sequence>
<dbReference type="NCBIfam" id="TIGR00813">
    <property type="entry name" value="sss"/>
    <property type="match status" value="1"/>
</dbReference>
<dbReference type="STRING" id="1244869.H261_01337"/>
<keyword evidence="11" id="KW-0406">Ion transport</keyword>
<evidence type="ECO:0000256" key="16">
    <source>
        <dbReference type="RuleBase" id="RU362091"/>
    </source>
</evidence>
<feature type="transmembrane region" description="Helical" evidence="17">
    <location>
        <begin position="204"/>
        <end position="225"/>
    </location>
</feature>
<keyword evidence="10" id="KW-0915">Sodium</keyword>
<protein>
    <recommendedName>
        <fullName evidence="3">Cation/acetate symporter ActP</fullName>
    </recommendedName>
    <alternativeName>
        <fullName evidence="15">Acetate permease</fullName>
    </alternativeName>
    <alternativeName>
        <fullName evidence="14">Acetate transporter ActP</fullName>
    </alternativeName>
</protein>
<organism evidence="19 20">
    <name type="scientific">Paramagnetospirillum caucaseum</name>
    <dbReference type="NCBI Taxonomy" id="1244869"/>
    <lineage>
        <taxon>Bacteria</taxon>
        <taxon>Pseudomonadati</taxon>
        <taxon>Pseudomonadota</taxon>
        <taxon>Alphaproteobacteria</taxon>
        <taxon>Rhodospirillales</taxon>
        <taxon>Magnetospirillaceae</taxon>
        <taxon>Paramagnetospirillum</taxon>
    </lineage>
</organism>
<evidence type="ECO:0000256" key="18">
    <source>
        <dbReference type="SAM" id="SignalP"/>
    </source>
</evidence>
<keyword evidence="5" id="KW-1003">Cell membrane</keyword>
<dbReference type="CDD" id="cd11480">
    <property type="entry name" value="SLC5sbd_u4"/>
    <property type="match status" value="1"/>
</dbReference>
<evidence type="ECO:0000256" key="5">
    <source>
        <dbReference type="ARBA" id="ARBA00022475"/>
    </source>
</evidence>
<feature type="transmembrane region" description="Helical" evidence="17">
    <location>
        <begin position="456"/>
        <end position="476"/>
    </location>
</feature>
<dbReference type="InterPro" id="IPR001734">
    <property type="entry name" value="Na/solute_symporter"/>
</dbReference>
<name>M2ZBN2_9PROT</name>
<keyword evidence="18" id="KW-0732">Signal</keyword>
<comment type="similarity">
    <text evidence="2 16">Belongs to the sodium:solute symporter (SSF) (TC 2.A.21) family.</text>
</comment>
<dbReference type="FunFam" id="1.20.1730.10:FF:000001">
    <property type="entry name" value="Cation/acetate symporter ActP"/>
    <property type="match status" value="1"/>
</dbReference>
<feature type="transmembrane region" description="Helical" evidence="17">
    <location>
        <begin position="285"/>
        <end position="309"/>
    </location>
</feature>
<keyword evidence="4" id="KW-0813">Transport</keyword>
<dbReference type="InterPro" id="IPR038377">
    <property type="entry name" value="Na/Glc_symporter_sf"/>
</dbReference>
<evidence type="ECO:0000256" key="10">
    <source>
        <dbReference type="ARBA" id="ARBA00023053"/>
    </source>
</evidence>
<feature type="chain" id="PRO_5004029884" description="Cation/acetate symporter ActP" evidence="18">
    <location>
        <begin position="42"/>
        <end position="576"/>
    </location>
</feature>
<dbReference type="GO" id="GO:0006814">
    <property type="term" value="P:sodium ion transport"/>
    <property type="evidence" value="ECO:0007669"/>
    <property type="project" value="UniProtKB-KW"/>
</dbReference>
<keyword evidence="6" id="KW-0997">Cell inner membrane</keyword>
<evidence type="ECO:0000313" key="19">
    <source>
        <dbReference type="EMBL" id="EME71850.1"/>
    </source>
</evidence>